<reference evidence="1 2" key="1">
    <citation type="submission" date="2020-08" db="EMBL/GenBank/DDBJ databases">
        <authorList>
            <person name="Koutsovoulos G."/>
            <person name="Danchin GJ E."/>
        </authorList>
    </citation>
    <scope>NUCLEOTIDE SEQUENCE [LARGE SCALE GENOMIC DNA]</scope>
</reference>
<accession>A0A6V7WZ78</accession>
<name>A0A6V7WZ78_MELEN</name>
<dbReference type="EMBL" id="CAJEWN010000940">
    <property type="protein sequence ID" value="CAD2192338.1"/>
    <property type="molecule type" value="Genomic_DNA"/>
</dbReference>
<proteinExistence type="predicted"/>
<organism evidence="1 2">
    <name type="scientific">Meloidogyne enterolobii</name>
    <name type="common">Root-knot nematode worm</name>
    <name type="synonym">Meloidogyne mayaguensis</name>
    <dbReference type="NCBI Taxonomy" id="390850"/>
    <lineage>
        <taxon>Eukaryota</taxon>
        <taxon>Metazoa</taxon>
        <taxon>Ecdysozoa</taxon>
        <taxon>Nematoda</taxon>
        <taxon>Chromadorea</taxon>
        <taxon>Rhabditida</taxon>
        <taxon>Tylenchina</taxon>
        <taxon>Tylenchomorpha</taxon>
        <taxon>Tylenchoidea</taxon>
        <taxon>Meloidogynidae</taxon>
        <taxon>Meloidogyninae</taxon>
        <taxon>Meloidogyne</taxon>
    </lineage>
</organism>
<comment type="caution">
    <text evidence="1">The sequence shown here is derived from an EMBL/GenBank/DDBJ whole genome shotgun (WGS) entry which is preliminary data.</text>
</comment>
<evidence type="ECO:0000313" key="2">
    <source>
        <dbReference type="Proteomes" id="UP000580250"/>
    </source>
</evidence>
<gene>
    <name evidence="1" type="ORF">MENT_LOCUS45218</name>
</gene>
<evidence type="ECO:0000313" key="1">
    <source>
        <dbReference type="EMBL" id="CAD2192338.1"/>
    </source>
</evidence>
<sequence>MISLKNLGYQVVNLNFSPSSQVQSLFKIYFCCSFPDIYLTISSYINISPHTQNFVFIFSFFIV</sequence>
<dbReference type="Proteomes" id="UP000580250">
    <property type="component" value="Unassembled WGS sequence"/>
</dbReference>
<dbReference type="AlphaFoldDB" id="A0A6V7WZ78"/>
<protein>
    <submittedName>
        <fullName evidence="1">Uncharacterized protein</fullName>
    </submittedName>
</protein>